<feature type="transmembrane region" description="Helical" evidence="1">
    <location>
        <begin position="184"/>
        <end position="203"/>
    </location>
</feature>
<accession>A0A090W449</accession>
<name>A0A090W449_9FLAO</name>
<dbReference type="RefSeq" id="WP_042245347.1">
    <property type="nucleotide sequence ID" value="NZ_BBNR01000018.1"/>
</dbReference>
<dbReference type="Proteomes" id="UP000030184">
    <property type="component" value="Unassembled WGS sequence"/>
</dbReference>
<protein>
    <recommendedName>
        <fullName evidence="9">Transmembrane protein</fullName>
    </recommendedName>
</protein>
<dbReference type="STRING" id="504487.JCM19538_1805"/>
<evidence type="ECO:0000313" key="5">
    <source>
        <dbReference type="EMBL" id="PQV49379.1"/>
    </source>
</evidence>
<feature type="transmembrane region" description="Helical" evidence="1">
    <location>
        <begin position="134"/>
        <end position="154"/>
    </location>
</feature>
<evidence type="ECO:0000313" key="6">
    <source>
        <dbReference type="Proteomes" id="UP000029646"/>
    </source>
</evidence>
<dbReference type="eggNOG" id="COG0671">
    <property type="taxonomic scope" value="Bacteria"/>
</dbReference>
<gene>
    <name evidence="5" type="ORF">CLV33_1038</name>
    <name evidence="2" type="ORF">JCM19301_223</name>
    <name evidence="3" type="ORF">JCM19302_2814</name>
    <name evidence="4" type="ORF">JCM19538_1805</name>
</gene>
<reference evidence="5 8" key="2">
    <citation type="submission" date="2018-02" db="EMBL/GenBank/DDBJ databases">
        <title>Genomic Encyclopedia of Archaeal and Bacterial Type Strains, Phase II (KMG-II): from individual species to whole genera.</title>
        <authorList>
            <person name="Goeker M."/>
        </authorList>
    </citation>
    <scope>NUCLEOTIDE SEQUENCE [LARGE SCALE GENOMIC DNA]</scope>
    <source>
        <strain evidence="5 8">DSM 21165</strain>
    </source>
</reference>
<dbReference type="Proteomes" id="UP000029641">
    <property type="component" value="Unassembled WGS sequence"/>
</dbReference>
<dbReference type="EMBL" id="PVEO01000003">
    <property type="protein sequence ID" value="PQV49379.1"/>
    <property type="molecule type" value="Genomic_DNA"/>
</dbReference>
<dbReference type="EMBL" id="BBNY01000005">
    <property type="protein sequence ID" value="GAL88816.1"/>
    <property type="molecule type" value="Genomic_DNA"/>
</dbReference>
<dbReference type="Proteomes" id="UP000029646">
    <property type="component" value="Unassembled WGS sequence"/>
</dbReference>
<dbReference type="Proteomes" id="UP000251545">
    <property type="component" value="Unassembled WGS sequence"/>
</dbReference>
<evidence type="ECO:0008006" key="9">
    <source>
        <dbReference type="Google" id="ProtNLM"/>
    </source>
</evidence>
<reference evidence="7" key="1">
    <citation type="journal article" date="2014" name="Genome Announc.">
        <title>Draft Genome Sequence of Marine Flavobacterium Jejuia pallidilutea Strain 11shimoA1 and Pigmentation Mutants.</title>
        <authorList>
            <person name="Takatani N."/>
            <person name="Nakanishi M."/>
            <person name="Meirelles P."/>
            <person name="Mino S."/>
            <person name="Suda W."/>
            <person name="Oshima K."/>
            <person name="Hattori M."/>
            <person name="Ohkuma M."/>
            <person name="Hosokawa M."/>
            <person name="Miyashita K."/>
            <person name="Thompson F.L."/>
            <person name="Niwa A."/>
            <person name="Sawabe T."/>
            <person name="Sawabe T."/>
        </authorList>
    </citation>
    <scope>NUCLEOTIDE SEQUENCE [LARGE SCALE GENOMIC DNA]</scope>
    <source>
        <strain evidence="7">JCM 19538</strain>
    </source>
</reference>
<evidence type="ECO:0000313" key="2">
    <source>
        <dbReference type="EMBL" id="GAL68283.1"/>
    </source>
</evidence>
<keyword evidence="7" id="KW-1185">Reference proteome</keyword>
<feature type="transmembrane region" description="Helical" evidence="1">
    <location>
        <begin position="41"/>
        <end position="61"/>
    </location>
</feature>
<dbReference type="EMBL" id="BBNS01000004">
    <property type="protein sequence ID" value="GAL70239.1"/>
    <property type="molecule type" value="Genomic_DNA"/>
</dbReference>
<keyword evidence="1" id="KW-0812">Transmembrane</keyword>
<evidence type="ECO:0000313" key="7">
    <source>
        <dbReference type="Proteomes" id="UP000030184"/>
    </source>
</evidence>
<proteinExistence type="predicted"/>
<sequence>MRLTHHILKSISVIFHPLIMPIAGVIFYFVKTPRFIDRQVIWAKLTSLSILTIILPILLYFLLKTLGHVNSIYLKSTKERIIPLILNAIVVILVTQRILRPDPYIELYYFFIGILISTLSCLILTFFKFKASIHMIAISGVFMFFIALSIHFSININGTLALMSIISGAVATSRLHLKAHTYPELIMGVVIGVFPQLILVNNWL</sequence>
<dbReference type="EMBL" id="BBNR01000018">
    <property type="protein sequence ID" value="GAL68283.1"/>
    <property type="molecule type" value="Genomic_DNA"/>
</dbReference>
<comment type="caution">
    <text evidence="3">The sequence shown here is derived from an EMBL/GenBank/DDBJ whole genome shotgun (WGS) entry which is preliminary data.</text>
</comment>
<keyword evidence="1" id="KW-0472">Membrane</keyword>
<dbReference type="AlphaFoldDB" id="A0A090W449"/>
<feature type="transmembrane region" description="Helical" evidence="1">
    <location>
        <begin position="7"/>
        <end position="29"/>
    </location>
</feature>
<evidence type="ECO:0000313" key="3">
    <source>
        <dbReference type="EMBL" id="GAL70239.1"/>
    </source>
</evidence>
<evidence type="ECO:0000313" key="4">
    <source>
        <dbReference type="EMBL" id="GAL88816.1"/>
    </source>
</evidence>
<evidence type="ECO:0000313" key="8">
    <source>
        <dbReference type="Proteomes" id="UP000251545"/>
    </source>
</evidence>
<evidence type="ECO:0000256" key="1">
    <source>
        <dbReference type="SAM" id="Phobius"/>
    </source>
</evidence>
<feature type="transmembrane region" description="Helical" evidence="1">
    <location>
        <begin position="105"/>
        <end position="127"/>
    </location>
</feature>
<feature type="transmembrane region" description="Helical" evidence="1">
    <location>
        <begin position="81"/>
        <end position="99"/>
    </location>
</feature>
<keyword evidence="1" id="KW-1133">Transmembrane helix</keyword>
<organism evidence="3 6">
    <name type="scientific">Jejuia pallidilutea</name>
    <dbReference type="NCBI Taxonomy" id="504487"/>
    <lineage>
        <taxon>Bacteria</taxon>
        <taxon>Pseudomonadati</taxon>
        <taxon>Bacteroidota</taxon>
        <taxon>Flavobacteriia</taxon>
        <taxon>Flavobacteriales</taxon>
        <taxon>Flavobacteriaceae</taxon>
        <taxon>Jejuia</taxon>
    </lineage>
</organism>